<sequence>MMELGLVAAAGEVAAPLTLLTILIGVFVGIIAGAIPGFTFTMALVLAFPFTFAMGPVQGLALMIGIYIGGLSGGLIAGILLGIPGTPSSVVTIYDGYPMAKAGEPARALGIGIASSVIGTLIGAAVLFLVGPIIGRFTLNFGPWEIFSLVLFALTLVAGLSGKHLVKGLIAACLGLLISTIGVAPAGQMRFNFDNPQLSGGLSAIPVLIGLFAVSQLLVNVEESRLDTRPSGGTGAPKIRVPYRQVMRDMWHEKRNVLRSSMVGTFIGTLPAAGAESADFISYDRAKKAEKRDPENYGKGHPGGIVASETSNNAVAGGAFIPTITLGIPGDVAQAVMMGALILHGIAPGPGLFERQPVLVNSIYLSIVVAALCVLVVQTLLLPFLARVTLVPKAILVPCILVLTAVGSFAMNNRIFDIWVVVAFGIIGFLLVKLSVPLGPMILGLILGATLEEELLRALQLSDTLSTFVTRPISLTFLILAVGSIGFSLYKAHRARKTASAPRESVAV</sequence>
<dbReference type="Pfam" id="PF01970">
    <property type="entry name" value="TctA"/>
    <property type="match status" value="1"/>
</dbReference>
<gene>
    <name evidence="3" type="ORF">BCL67_10828</name>
</gene>
<dbReference type="PANTHER" id="PTHR35342:SF5">
    <property type="entry name" value="TRICARBOXYLIC TRANSPORT PROTEIN"/>
    <property type="match status" value="1"/>
</dbReference>
<accession>A0A2T0YK78</accession>
<dbReference type="AlphaFoldDB" id="A0A2T0YK78"/>
<feature type="domain" description="DUF112" evidence="2">
    <location>
        <begin position="19"/>
        <end position="443"/>
    </location>
</feature>
<keyword evidence="1" id="KW-0812">Transmembrane</keyword>
<evidence type="ECO:0000259" key="2">
    <source>
        <dbReference type="Pfam" id="PF01970"/>
    </source>
</evidence>
<feature type="transmembrane region" description="Helical" evidence="1">
    <location>
        <begin position="168"/>
        <end position="186"/>
    </location>
</feature>
<feature type="transmembrane region" description="Helical" evidence="1">
    <location>
        <begin position="142"/>
        <end position="162"/>
    </location>
</feature>
<evidence type="ECO:0000313" key="4">
    <source>
        <dbReference type="Proteomes" id="UP000238217"/>
    </source>
</evidence>
<feature type="transmembrane region" description="Helical" evidence="1">
    <location>
        <begin position="24"/>
        <end position="48"/>
    </location>
</feature>
<protein>
    <submittedName>
        <fullName evidence="3">Putative tricarboxylic transport membrane protein</fullName>
    </submittedName>
</protein>
<dbReference type="InterPro" id="IPR002823">
    <property type="entry name" value="DUF112_TM"/>
</dbReference>
<feature type="transmembrane region" description="Helical" evidence="1">
    <location>
        <begin position="108"/>
        <end position="130"/>
    </location>
</feature>
<feature type="transmembrane region" description="Helical" evidence="1">
    <location>
        <begin position="363"/>
        <end position="384"/>
    </location>
</feature>
<organism evidence="3 4">
    <name type="scientific">Nesterenkonia sandarakina</name>
    <dbReference type="NCBI Taxonomy" id="272918"/>
    <lineage>
        <taxon>Bacteria</taxon>
        <taxon>Bacillati</taxon>
        <taxon>Actinomycetota</taxon>
        <taxon>Actinomycetes</taxon>
        <taxon>Micrococcales</taxon>
        <taxon>Micrococcaceae</taxon>
        <taxon>Nesterenkonia</taxon>
    </lineage>
</organism>
<feature type="transmembrane region" description="Helical" evidence="1">
    <location>
        <begin position="418"/>
        <end position="448"/>
    </location>
</feature>
<feature type="transmembrane region" description="Helical" evidence="1">
    <location>
        <begin position="390"/>
        <end position="411"/>
    </location>
</feature>
<evidence type="ECO:0000256" key="1">
    <source>
        <dbReference type="SAM" id="Phobius"/>
    </source>
</evidence>
<keyword evidence="1" id="KW-1133">Transmembrane helix</keyword>
<dbReference type="PANTHER" id="PTHR35342">
    <property type="entry name" value="TRICARBOXYLIC TRANSPORT PROTEIN"/>
    <property type="match status" value="1"/>
</dbReference>
<feature type="transmembrane region" description="Helical" evidence="1">
    <location>
        <begin position="60"/>
        <end position="83"/>
    </location>
</feature>
<feature type="transmembrane region" description="Helical" evidence="1">
    <location>
        <begin position="198"/>
        <end position="219"/>
    </location>
</feature>
<evidence type="ECO:0000313" key="3">
    <source>
        <dbReference type="EMBL" id="PRZ15568.1"/>
    </source>
</evidence>
<proteinExistence type="predicted"/>
<comment type="caution">
    <text evidence="3">The sequence shown here is derived from an EMBL/GenBank/DDBJ whole genome shotgun (WGS) entry which is preliminary data.</text>
</comment>
<keyword evidence="4" id="KW-1185">Reference proteome</keyword>
<reference evidence="3 4" key="1">
    <citation type="submission" date="2018-03" db="EMBL/GenBank/DDBJ databases">
        <title>Comparative analysis of microorganisms from saline springs in Andes Mountain Range, Colombia.</title>
        <authorList>
            <person name="Rubin E."/>
        </authorList>
    </citation>
    <scope>NUCLEOTIDE SEQUENCE [LARGE SCALE GENOMIC DNA]</scope>
    <source>
        <strain evidence="3 4">CG 35</strain>
    </source>
</reference>
<keyword evidence="1" id="KW-0472">Membrane</keyword>
<feature type="transmembrane region" description="Helical" evidence="1">
    <location>
        <begin position="468"/>
        <end position="490"/>
    </location>
</feature>
<dbReference type="Proteomes" id="UP000238217">
    <property type="component" value="Unassembled WGS sequence"/>
</dbReference>
<dbReference type="RefSeq" id="WP_219886451.1">
    <property type="nucleotide sequence ID" value="NZ_PVTY01000008.1"/>
</dbReference>
<dbReference type="EMBL" id="PVTY01000008">
    <property type="protein sequence ID" value="PRZ15568.1"/>
    <property type="molecule type" value="Genomic_DNA"/>
</dbReference>
<name>A0A2T0YK78_9MICC</name>